<proteinExistence type="predicted"/>
<keyword evidence="3" id="KW-1185">Reference proteome</keyword>
<keyword evidence="1" id="KW-0472">Membrane</keyword>
<accession>B0E7V4</accession>
<feature type="transmembrane region" description="Helical" evidence="1">
    <location>
        <begin position="109"/>
        <end position="129"/>
    </location>
</feature>
<reference evidence="3" key="1">
    <citation type="submission" date="2007-12" db="EMBL/GenBank/DDBJ databases">
        <title>Annotation of Entamoeba dispar SAW760.</title>
        <authorList>
            <person name="Lorenzi H."/>
            <person name="Inman J."/>
            <person name="Schobel S."/>
            <person name="Amedeo P."/>
            <person name="Caler E."/>
        </authorList>
    </citation>
    <scope>NUCLEOTIDE SEQUENCE [LARGE SCALE GENOMIC DNA]</scope>
    <source>
        <strain evidence="3">ATCC PRA-260 / SAW760</strain>
    </source>
</reference>
<dbReference type="GeneID" id="5879363"/>
<evidence type="ECO:0000313" key="2">
    <source>
        <dbReference type="EMBL" id="EDR29391.1"/>
    </source>
</evidence>
<dbReference type="RefSeq" id="XP_001734449.1">
    <property type="nucleotide sequence ID" value="XM_001734397.1"/>
</dbReference>
<feature type="transmembrane region" description="Helical" evidence="1">
    <location>
        <begin position="82"/>
        <end position="103"/>
    </location>
</feature>
<dbReference type="EMBL" id="DS548081">
    <property type="protein sequence ID" value="EDR29391.1"/>
    <property type="molecule type" value="Genomic_DNA"/>
</dbReference>
<organism evidence="3">
    <name type="scientific">Entamoeba dispar (strain ATCC PRA-260 / SAW760)</name>
    <dbReference type="NCBI Taxonomy" id="370354"/>
    <lineage>
        <taxon>Eukaryota</taxon>
        <taxon>Amoebozoa</taxon>
        <taxon>Evosea</taxon>
        <taxon>Archamoebae</taxon>
        <taxon>Mastigamoebida</taxon>
        <taxon>Entamoebidae</taxon>
        <taxon>Entamoeba</taxon>
    </lineage>
</organism>
<dbReference type="VEuPathDB" id="AmoebaDB:EDI_105260"/>
<dbReference type="AlphaFoldDB" id="B0E7V4"/>
<dbReference type="Proteomes" id="UP000008076">
    <property type="component" value="Unassembled WGS sequence"/>
</dbReference>
<sequence>MIGGGVSSSLPFLIYHKLFYYHCSSLDQFLQLNNKHLPLPIPLVFCCLFLLQDITSSDFFFFSTKCFLFNHFHLSDFYPHHLLFTLSFLVYSIITYLSSLFYLNSHDSIHSLLFLCSSSVPLLFFSFLFNI</sequence>
<feature type="transmembrane region" description="Helical" evidence="1">
    <location>
        <begin position="39"/>
        <end position="61"/>
    </location>
</feature>
<dbReference type="KEGG" id="edi:EDI_105260"/>
<protein>
    <submittedName>
        <fullName evidence="2">Uncharacterized protein</fullName>
    </submittedName>
</protein>
<evidence type="ECO:0000313" key="3">
    <source>
        <dbReference type="Proteomes" id="UP000008076"/>
    </source>
</evidence>
<evidence type="ECO:0000256" key="1">
    <source>
        <dbReference type="SAM" id="Phobius"/>
    </source>
</evidence>
<name>B0E7V4_ENTDS</name>
<keyword evidence="1" id="KW-0812">Transmembrane</keyword>
<keyword evidence="1" id="KW-1133">Transmembrane helix</keyword>
<gene>
    <name evidence="2" type="ORF">EDI_105260</name>
</gene>